<evidence type="ECO:0000313" key="2">
    <source>
        <dbReference type="EMBL" id="RVE69181.1"/>
    </source>
</evidence>
<dbReference type="Proteomes" id="UP000283210">
    <property type="component" value="Chromosome 8"/>
</dbReference>
<feature type="region of interest" description="Disordered" evidence="1">
    <location>
        <begin position="67"/>
        <end position="89"/>
    </location>
</feature>
<proteinExistence type="predicted"/>
<dbReference type="AlphaFoldDB" id="A0A3S2MXQ9"/>
<feature type="compositionally biased region" description="Polar residues" evidence="1">
    <location>
        <begin position="1"/>
        <end position="11"/>
    </location>
</feature>
<gene>
    <name evidence="2" type="ORF">OJAV_G00075260</name>
</gene>
<keyword evidence="3" id="KW-1185">Reference proteome</keyword>
<reference evidence="2 3" key="2">
    <citation type="submission" date="2019-01" db="EMBL/GenBank/DDBJ databases">
        <title>A chromosome length genome reference of the Java medaka (oryzias javanicus).</title>
        <authorList>
            <person name="Herpin A."/>
            <person name="Takehana Y."/>
            <person name="Naruse K."/>
            <person name="Ansai S."/>
            <person name="Kawaguchi M."/>
        </authorList>
    </citation>
    <scope>NUCLEOTIDE SEQUENCE [LARGE SCALE GENOMIC DNA]</scope>
    <source>
        <strain evidence="2">RS831</strain>
        <tissue evidence="2">Whole body</tissue>
    </source>
</reference>
<sequence>MEKSSIRSNKAQGEKQIRWRKSLREHPEESRDDLKLQMMKLFLNLHLCCLMIGETKEDRKEAVVSDFKEKKSNMKKVKTESPSGKQKRYEKKKKKHLLCGWSTCCSVEEQSEQLENISFIEERIITGCSNVNGSGNTTKVRQQSACLK</sequence>
<evidence type="ECO:0000256" key="1">
    <source>
        <dbReference type="SAM" id="MobiDB-lite"/>
    </source>
</evidence>
<name>A0A3S2MXQ9_ORYJA</name>
<organism evidence="2 3">
    <name type="scientific">Oryzias javanicus</name>
    <name type="common">Javanese ricefish</name>
    <name type="synonym">Aplocheilus javanicus</name>
    <dbReference type="NCBI Taxonomy" id="123683"/>
    <lineage>
        <taxon>Eukaryota</taxon>
        <taxon>Metazoa</taxon>
        <taxon>Chordata</taxon>
        <taxon>Craniata</taxon>
        <taxon>Vertebrata</taxon>
        <taxon>Euteleostomi</taxon>
        <taxon>Actinopterygii</taxon>
        <taxon>Neopterygii</taxon>
        <taxon>Teleostei</taxon>
        <taxon>Neoteleostei</taxon>
        <taxon>Acanthomorphata</taxon>
        <taxon>Ovalentaria</taxon>
        <taxon>Atherinomorphae</taxon>
        <taxon>Beloniformes</taxon>
        <taxon>Adrianichthyidae</taxon>
        <taxon>Oryziinae</taxon>
        <taxon>Oryzias</taxon>
    </lineage>
</organism>
<reference evidence="2 3" key="1">
    <citation type="submission" date="2018-11" db="EMBL/GenBank/DDBJ databases">
        <authorList>
            <person name="Lopez-Roques C."/>
            <person name="Donnadieu C."/>
            <person name="Bouchez O."/>
            <person name="Klopp C."/>
            <person name="Cabau C."/>
            <person name="Zahm M."/>
        </authorList>
    </citation>
    <scope>NUCLEOTIDE SEQUENCE [LARGE SCALE GENOMIC DNA]</scope>
    <source>
        <strain evidence="2">RS831</strain>
        <tissue evidence="2">Whole body</tissue>
    </source>
</reference>
<protein>
    <submittedName>
        <fullName evidence="2">Uncharacterized protein</fullName>
    </submittedName>
</protein>
<feature type="region of interest" description="Disordered" evidence="1">
    <location>
        <begin position="1"/>
        <end position="30"/>
    </location>
</feature>
<evidence type="ECO:0000313" key="3">
    <source>
        <dbReference type="Proteomes" id="UP000283210"/>
    </source>
</evidence>
<dbReference type="EMBL" id="CM012444">
    <property type="protein sequence ID" value="RVE69181.1"/>
    <property type="molecule type" value="Genomic_DNA"/>
</dbReference>
<accession>A0A3S2MXQ9</accession>
<feature type="compositionally biased region" description="Basic and acidic residues" evidence="1">
    <location>
        <begin position="12"/>
        <end position="30"/>
    </location>
</feature>